<gene>
    <name evidence="2" type="ORF">AVEN_13892_1</name>
</gene>
<organism evidence="2 3">
    <name type="scientific">Araneus ventricosus</name>
    <name type="common">Orbweaver spider</name>
    <name type="synonym">Epeira ventricosa</name>
    <dbReference type="NCBI Taxonomy" id="182803"/>
    <lineage>
        <taxon>Eukaryota</taxon>
        <taxon>Metazoa</taxon>
        <taxon>Ecdysozoa</taxon>
        <taxon>Arthropoda</taxon>
        <taxon>Chelicerata</taxon>
        <taxon>Arachnida</taxon>
        <taxon>Araneae</taxon>
        <taxon>Araneomorphae</taxon>
        <taxon>Entelegynae</taxon>
        <taxon>Araneoidea</taxon>
        <taxon>Araneidae</taxon>
        <taxon>Araneus</taxon>
    </lineage>
</organism>
<accession>A0A4Y2V2Z5</accession>
<protein>
    <submittedName>
        <fullName evidence="2">Uncharacterized protein</fullName>
    </submittedName>
</protein>
<comment type="caution">
    <text evidence="2">The sequence shown here is derived from an EMBL/GenBank/DDBJ whole genome shotgun (WGS) entry which is preliminary data.</text>
</comment>
<dbReference type="Proteomes" id="UP000499080">
    <property type="component" value="Unassembled WGS sequence"/>
</dbReference>
<keyword evidence="3" id="KW-1185">Reference proteome</keyword>
<name>A0A4Y2V2Z5_ARAVE</name>
<feature type="compositionally biased region" description="Low complexity" evidence="1">
    <location>
        <begin position="48"/>
        <end position="57"/>
    </location>
</feature>
<dbReference type="EMBL" id="BGPR01041767">
    <property type="protein sequence ID" value="GBO18117.1"/>
    <property type="molecule type" value="Genomic_DNA"/>
</dbReference>
<reference evidence="2 3" key="1">
    <citation type="journal article" date="2019" name="Sci. Rep.">
        <title>Orb-weaving spider Araneus ventricosus genome elucidates the spidroin gene catalogue.</title>
        <authorList>
            <person name="Kono N."/>
            <person name="Nakamura H."/>
            <person name="Ohtoshi R."/>
            <person name="Moran D.A.P."/>
            <person name="Shinohara A."/>
            <person name="Yoshida Y."/>
            <person name="Fujiwara M."/>
            <person name="Mori M."/>
            <person name="Tomita M."/>
            <person name="Arakawa K."/>
        </authorList>
    </citation>
    <scope>NUCLEOTIDE SEQUENCE [LARGE SCALE GENOMIC DNA]</scope>
</reference>
<sequence>GTKSSGANSQEWHRKGCSDCRAERKPALHIDTGSSRNLISDLIGSKSSAEGSISSEAPVPPQEAVFVANGSQSKQ</sequence>
<feature type="region of interest" description="Disordered" evidence="1">
    <location>
        <begin position="48"/>
        <end position="75"/>
    </location>
</feature>
<feature type="non-terminal residue" evidence="2">
    <location>
        <position position="1"/>
    </location>
</feature>
<dbReference type="AlphaFoldDB" id="A0A4Y2V2Z5"/>
<evidence type="ECO:0000313" key="3">
    <source>
        <dbReference type="Proteomes" id="UP000499080"/>
    </source>
</evidence>
<evidence type="ECO:0000256" key="1">
    <source>
        <dbReference type="SAM" id="MobiDB-lite"/>
    </source>
</evidence>
<proteinExistence type="predicted"/>
<evidence type="ECO:0000313" key="2">
    <source>
        <dbReference type="EMBL" id="GBO18117.1"/>
    </source>
</evidence>